<name>A0A2T2NMM5_CORCC</name>
<gene>
    <name evidence="2" type="ORF">BS50DRAFT_416543</name>
</gene>
<feature type="compositionally biased region" description="Low complexity" evidence="1">
    <location>
        <begin position="1"/>
        <end position="23"/>
    </location>
</feature>
<sequence length="271" mass="30203">MTTTTTTTTITSQETETEPVTTLTPPPKRKFGSIRQRLARVDSKSSLKSSLKSPKATSSNERLNSSHGSDASHLPLDEQPFVPTHTFWVTPHGTREVRVLDLTDDISVPYTELDSEYKADVKRALKEHTFSPVFTYFREGPLLRTSKHYSIKDERGEELAQLKLTGSTSGETVITFPEDSPHCHHPISTKNKPFSPEAFTLNAQSYFWEAEKGLSEKKTLYRIEGEGQDQRKVQIGKYALGGAFFSRGGICVVDDREIDGLVACLTLHAAI</sequence>
<keyword evidence="3" id="KW-1185">Reference proteome</keyword>
<reference evidence="2 3" key="1">
    <citation type="journal article" date="2018" name="Front. Microbiol.">
        <title>Genome-Wide Analysis of Corynespora cassiicola Leaf Fall Disease Putative Effectors.</title>
        <authorList>
            <person name="Lopez D."/>
            <person name="Ribeiro S."/>
            <person name="Label P."/>
            <person name="Fumanal B."/>
            <person name="Venisse J.S."/>
            <person name="Kohler A."/>
            <person name="de Oliveira R.R."/>
            <person name="Labutti K."/>
            <person name="Lipzen A."/>
            <person name="Lail K."/>
            <person name="Bauer D."/>
            <person name="Ohm R.A."/>
            <person name="Barry K.W."/>
            <person name="Spatafora J."/>
            <person name="Grigoriev I.V."/>
            <person name="Martin F.M."/>
            <person name="Pujade-Renaud V."/>
        </authorList>
    </citation>
    <scope>NUCLEOTIDE SEQUENCE [LARGE SCALE GENOMIC DNA]</scope>
    <source>
        <strain evidence="2 3">Philippines</strain>
    </source>
</reference>
<dbReference type="AlphaFoldDB" id="A0A2T2NMM5"/>
<organism evidence="2 3">
    <name type="scientific">Corynespora cassiicola Philippines</name>
    <dbReference type="NCBI Taxonomy" id="1448308"/>
    <lineage>
        <taxon>Eukaryota</taxon>
        <taxon>Fungi</taxon>
        <taxon>Dikarya</taxon>
        <taxon>Ascomycota</taxon>
        <taxon>Pezizomycotina</taxon>
        <taxon>Dothideomycetes</taxon>
        <taxon>Pleosporomycetidae</taxon>
        <taxon>Pleosporales</taxon>
        <taxon>Corynesporascaceae</taxon>
        <taxon>Corynespora</taxon>
    </lineage>
</organism>
<accession>A0A2T2NMM5</accession>
<dbReference type="EMBL" id="KZ678136">
    <property type="protein sequence ID" value="PSN66526.1"/>
    <property type="molecule type" value="Genomic_DNA"/>
</dbReference>
<feature type="compositionally biased region" description="Low complexity" evidence="1">
    <location>
        <begin position="46"/>
        <end position="59"/>
    </location>
</feature>
<evidence type="ECO:0000313" key="2">
    <source>
        <dbReference type="EMBL" id="PSN66526.1"/>
    </source>
</evidence>
<evidence type="ECO:0000313" key="3">
    <source>
        <dbReference type="Proteomes" id="UP000240883"/>
    </source>
</evidence>
<feature type="region of interest" description="Disordered" evidence="1">
    <location>
        <begin position="1"/>
        <end position="76"/>
    </location>
</feature>
<proteinExistence type="predicted"/>
<dbReference type="Proteomes" id="UP000240883">
    <property type="component" value="Unassembled WGS sequence"/>
</dbReference>
<evidence type="ECO:0000256" key="1">
    <source>
        <dbReference type="SAM" id="MobiDB-lite"/>
    </source>
</evidence>
<feature type="compositionally biased region" description="Polar residues" evidence="1">
    <location>
        <begin position="60"/>
        <end position="69"/>
    </location>
</feature>
<dbReference type="OrthoDB" id="21214at2759"/>
<protein>
    <submittedName>
        <fullName evidence="2">Uncharacterized protein</fullName>
    </submittedName>
</protein>